<accession>A0A7T5RJ02</accession>
<dbReference type="Pfam" id="PF13519">
    <property type="entry name" value="VWA_2"/>
    <property type="match status" value="1"/>
</dbReference>
<dbReference type="InterPro" id="IPR036465">
    <property type="entry name" value="vWFA_dom_sf"/>
</dbReference>
<evidence type="ECO:0000256" key="1">
    <source>
        <dbReference type="SAM" id="Phobius"/>
    </source>
</evidence>
<name>A0A7T5RJ02_9BACT</name>
<dbReference type="CDD" id="cd00198">
    <property type="entry name" value="vWFA"/>
    <property type="match status" value="1"/>
</dbReference>
<keyword evidence="1" id="KW-1133">Transmembrane helix</keyword>
<proteinExistence type="predicted"/>
<dbReference type="Gene3D" id="3.40.50.410">
    <property type="entry name" value="von Willebrand factor, type A domain"/>
    <property type="match status" value="1"/>
</dbReference>
<feature type="transmembrane region" description="Helical" evidence="1">
    <location>
        <begin position="351"/>
        <end position="374"/>
    </location>
</feature>
<feature type="transmembrane region" description="Helical" evidence="1">
    <location>
        <begin position="52"/>
        <end position="77"/>
    </location>
</feature>
<evidence type="ECO:0000313" key="3">
    <source>
        <dbReference type="EMBL" id="QQG44982.1"/>
    </source>
</evidence>
<dbReference type="AlphaFoldDB" id="A0A7T5RJ02"/>
<keyword evidence="1" id="KW-0472">Membrane</keyword>
<reference evidence="3 4" key="1">
    <citation type="submission" date="2020-07" db="EMBL/GenBank/DDBJ databases">
        <title>Huge and variable diversity of episymbiotic CPR bacteria and DPANN archaea in groundwater ecosystems.</title>
        <authorList>
            <person name="He C.Y."/>
            <person name="Keren R."/>
            <person name="Whittaker M."/>
            <person name="Farag I.F."/>
            <person name="Doudna J."/>
            <person name="Cate J.H.D."/>
            <person name="Banfield J.F."/>
        </authorList>
    </citation>
    <scope>NUCLEOTIDE SEQUENCE [LARGE SCALE GENOMIC DNA]</scope>
    <source>
        <strain evidence="3">NC_groundwater_541_Ag_S-0.1um_46_50</strain>
    </source>
</reference>
<keyword evidence="1" id="KW-0812">Transmembrane</keyword>
<dbReference type="SUPFAM" id="SSF53300">
    <property type="entry name" value="vWA-like"/>
    <property type="match status" value="1"/>
</dbReference>
<evidence type="ECO:0000313" key="4">
    <source>
        <dbReference type="Proteomes" id="UP000595618"/>
    </source>
</evidence>
<feature type="domain" description="VWFA" evidence="2">
    <location>
        <begin position="101"/>
        <end position="192"/>
    </location>
</feature>
<gene>
    <name evidence="3" type="ORF">HYW89_03180</name>
</gene>
<protein>
    <submittedName>
        <fullName evidence="3">VWA domain-containing protein</fullName>
    </submittedName>
</protein>
<sequence>MFSGLELFFSRYFETPEVLLLILLLVLSLIVSRRSRVSVSSRTLFQLLPRSCFTRALFLLGPLFLFLGTSSGIVALAKPRSAIVERINREVSGQIAILIDDISGSMGMQAKSGKSRLEVLKVANEIFLNEFCREKIKGEGLGLNMAGLVVFDSDAQVLVRPTTDCNLVRRAVRSLKDTTSTSVEQGLWAGLKLLLIFADKERIIPLTELTEIQTSLKERAVRIPQRRQEFCEKNQGLSLLLFTDGDFAIAGSRQALLQERETTRGGYFKINPFHVLDLAKALCIKTYFWSMNEIWPAFEEAFSNPPGTGEAMLVSDLDERTLGDLYRRVAEKERGGFVIQEVTTYNPLRRYFIAGALVGILCGAFLTGLGRLLVHSGRARK</sequence>
<evidence type="ECO:0000259" key="2">
    <source>
        <dbReference type="Pfam" id="PF13519"/>
    </source>
</evidence>
<dbReference type="Proteomes" id="UP000595618">
    <property type="component" value="Chromosome"/>
</dbReference>
<dbReference type="InterPro" id="IPR002035">
    <property type="entry name" value="VWF_A"/>
</dbReference>
<dbReference type="EMBL" id="CP066690">
    <property type="protein sequence ID" value="QQG44982.1"/>
    <property type="molecule type" value="Genomic_DNA"/>
</dbReference>
<feature type="transmembrane region" description="Helical" evidence="1">
    <location>
        <begin position="12"/>
        <end position="31"/>
    </location>
</feature>
<organism evidence="3 4">
    <name type="scientific">Candidatus Sungiibacteriota bacterium</name>
    <dbReference type="NCBI Taxonomy" id="2750080"/>
    <lineage>
        <taxon>Bacteria</taxon>
        <taxon>Candidatus Sungiibacteriota</taxon>
    </lineage>
</organism>